<organism evidence="2 3">
    <name type="scientific">Methylobacter tundripaludum</name>
    <dbReference type="NCBI Taxonomy" id="173365"/>
    <lineage>
        <taxon>Bacteria</taxon>
        <taxon>Pseudomonadati</taxon>
        <taxon>Pseudomonadota</taxon>
        <taxon>Gammaproteobacteria</taxon>
        <taxon>Methylococcales</taxon>
        <taxon>Methylococcaceae</taxon>
        <taxon>Methylobacter</taxon>
    </lineage>
</organism>
<keyword evidence="1" id="KW-0812">Transmembrane</keyword>
<accession>A0A2S6HG23</accession>
<reference evidence="2 3" key="1">
    <citation type="submission" date="2018-02" db="EMBL/GenBank/DDBJ databases">
        <title>Subsurface microbial communities from deep shales in Ohio and West Virginia, USA.</title>
        <authorList>
            <person name="Wrighton K."/>
        </authorList>
    </citation>
    <scope>NUCLEOTIDE SEQUENCE [LARGE SCALE GENOMIC DNA]</scope>
    <source>
        <strain evidence="2 3">OWC-DMM</strain>
    </source>
</reference>
<keyword evidence="1" id="KW-1133">Transmembrane helix</keyword>
<sequence>MKYLKFGVEVVTARDVVISIVFFVLGLVSSWWTSVYFYEKSLNDSKASAEEAERVNQLIFRGIESIGTIQYSRDNSGKIVGVKIELSGHASGNVTATGTLTDAP</sequence>
<comment type="caution">
    <text evidence="2">The sequence shown here is derived from an EMBL/GenBank/DDBJ whole genome shotgun (WGS) entry which is preliminary data.</text>
</comment>
<dbReference type="Proteomes" id="UP000240010">
    <property type="component" value="Unassembled WGS sequence"/>
</dbReference>
<keyword evidence="1" id="KW-0472">Membrane</keyword>
<evidence type="ECO:0000313" key="2">
    <source>
        <dbReference type="EMBL" id="PPK76438.1"/>
    </source>
</evidence>
<feature type="transmembrane region" description="Helical" evidence="1">
    <location>
        <begin position="16"/>
        <end position="38"/>
    </location>
</feature>
<proteinExistence type="predicted"/>
<gene>
    <name evidence="2" type="ORF">B0F87_10343</name>
</gene>
<evidence type="ECO:0000256" key="1">
    <source>
        <dbReference type="SAM" id="Phobius"/>
    </source>
</evidence>
<name>A0A2S6HG23_9GAMM</name>
<dbReference type="AlphaFoldDB" id="A0A2S6HG23"/>
<dbReference type="RefSeq" id="WP_104428164.1">
    <property type="nucleotide sequence ID" value="NZ_PTIZ01000003.1"/>
</dbReference>
<evidence type="ECO:0000313" key="3">
    <source>
        <dbReference type="Proteomes" id="UP000240010"/>
    </source>
</evidence>
<dbReference type="EMBL" id="PTIZ01000003">
    <property type="protein sequence ID" value="PPK76438.1"/>
    <property type="molecule type" value="Genomic_DNA"/>
</dbReference>
<protein>
    <submittedName>
        <fullName evidence="2">Uncharacterized protein</fullName>
    </submittedName>
</protein>